<dbReference type="Proteomes" id="UP000239757">
    <property type="component" value="Unassembled WGS sequence"/>
</dbReference>
<reference evidence="2 3" key="1">
    <citation type="submission" date="2015-01" db="EMBL/GenBank/DDBJ databases">
        <title>Genome of allotetraploid Gossypium barbadense reveals genomic plasticity and fiber elongation in cotton evolution.</title>
        <authorList>
            <person name="Chen X."/>
            <person name="Liu X."/>
            <person name="Zhao B."/>
            <person name="Zheng H."/>
            <person name="Hu Y."/>
            <person name="Lu G."/>
            <person name="Yang C."/>
            <person name="Chen J."/>
            <person name="Shan C."/>
            <person name="Zhang L."/>
            <person name="Zhou Y."/>
            <person name="Wang L."/>
            <person name="Guo W."/>
            <person name="Bai Y."/>
            <person name="Ruan J."/>
            <person name="Shangguan X."/>
            <person name="Mao Y."/>
            <person name="Jiang J."/>
            <person name="Zhu Y."/>
            <person name="Lei J."/>
            <person name="Kang H."/>
            <person name="Chen S."/>
            <person name="He X."/>
            <person name="Wang R."/>
            <person name="Wang Y."/>
            <person name="Chen J."/>
            <person name="Wang L."/>
            <person name="Yu S."/>
            <person name="Wang B."/>
            <person name="Wei J."/>
            <person name="Song S."/>
            <person name="Lu X."/>
            <person name="Gao Z."/>
            <person name="Gu W."/>
            <person name="Deng X."/>
            <person name="Ma D."/>
            <person name="Wang S."/>
            <person name="Liang W."/>
            <person name="Fang L."/>
            <person name="Cai C."/>
            <person name="Zhu X."/>
            <person name="Zhou B."/>
            <person name="Zhang Y."/>
            <person name="Chen Z."/>
            <person name="Xu S."/>
            <person name="Zhu R."/>
            <person name="Wang S."/>
            <person name="Zhang T."/>
            <person name="Zhao G."/>
        </authorList>
    </citation>
    <scope>NUCLEOTIDE SEQUENCE [LARGE SCALE GENOMIC DNA]</scope>
    <source>
        <strain evidence="3">cv. Xinhai21</strain>
        <tissue evidence="2">Leaf</tissue>
    </source>
</reference>
<feature type="compositionally biased region" description="Polar residues" evidence="1">
    <location>
        <begin position="43"/>
        <end position="52"/>
    </location>
</feature>
<organism evidence="2 3">
    <name type="scientific">Gossypium barbadense</name>
    <name type="common">Sea Island cotton</name>
    <name type="synonym">Hibiscus barbadensis</name>
    <dbReference type="NCBI Taxonomy" id="3634"/>
    <lineage>
        <taxon>Eukaryota</taxon>
        <taxon>Viridiplantae</taxon>
        <taxon>Streptophyta</taxon>
        <taxon>Embryophyta</taxon>
        <taxon>Tracheophyta</taxon>
        <taxon>Spermatophyta</taxon>
        <taxon>Magnoliopsida</taxon>
        <taxon>eudicotyledons</taxon>
        <taxon>Gunneridae</taxon>
        <taxon>Pentapetalae</taxon>
        <taxon>rosids</taxon>
        <taxon>malvids</taxon>
        <taxon>Malvales</taxon>
        <taxon>Malvaceae</taxon>
        <taxon>Malvoideae</taxon>
        <taxon>Gossypium</taxon>
    </lineage>
</organism>
<evidence type="ECO:0000313" key="3">
    <source>
        <dbReference type="Proteomes" id="UP000239757"/>
    </source>
</evidence>
<name>A0A2P5VS35_GOSBA</name>
<evidence type="ECO:0000256" key="1">
    <source>
        <dbReference type="SAM" id="MobiDB-lite"/>
    </source>
</evidence>
<gene>
    <name evidence="2" type="ORF">GOBAR_AA39067</name>
</gene>
<dbReference type="AlphaFoldDB" id="A0A2P5VS35"/>
<sequence>MAHYLYGGQLMIVLNHSYRCGSQSMVEPNPKDQHMAKLDTEDQPLNTRTSPGQWVGTFGERSQSNAYHSEMGYCSSTYMQPQPSIIFDMFGYTMYSTSP</sequence>
<dbReference type="EMBL" id="KZ671218">
    <property type="protein sequence ID" value="PPR81647.1"/>
    <property type="molecule type" value="Genomic_DNA"/>
</dbReference>
<evidence type="ECO:0000313" key="2">
    <source>
        <dbReference type="EMBL" id="PPR81647.1"/>
    </source>
</evidence>
<protein>
    <submittedName>
        <fullName evidence="2">Uncharacterized protein</fullName>
    </submittedName>
</protein>
<proteinExistence type="predicted"/>
<accession>A0A2P5VS35</accession>
<feature type="region of interest" description="Disordered" evidence="1">
    <location>
        <begin position="39"/>
        <end position="58"/>
    </location>
</feature>